<name>A0A6G0XC48_9STRA</name>
<feature type="compositionally biased region" description="Polar residues" evidence="2">
    <location>
        <begin position="55"/>
        <end position="64"/>
    </location>
</feature>
<comment type="caution">
    <text evidence="3">The sequence shown here is derived from an EMBL/GenBank/DDBJ whole genome shotgun (WGS) entry which is preliminary data.</text>
</comment>
<dbReference type="VEuPathDB" id="FungiDB:AeMF1_015547"/>
<evidence type="ECO:0000256" key="2">
    <source>
        <dbReference type="SAM" id="MobiDB-lite"/>
    </source>
</evidence>
<organism evidence="3 4">
    <name type="scientific">Aphanomyces euteiches</name>
    <dbReference type="NCBI Taxonomy" id="100861"/>
    <lineage>
        <taxon>Eukaryota</taxon>
        <taxon>Sar</taxon>
        <taxon>Stramenopiles</taxon>
        <taxon>Oomycota</taxon>
        <taxon>Saprolegniomycetes</taxon>
        <taxon>Saprolegniales</taxon>
        <taxon>Verrucalvaceae</taxon>
        <taxon>Aphanomyces</taxon>
    </lineage>
</organism>
<keyword evidence="1" id="KW-0175">Coiled coil</keyword>
<evidence type="ECO:0000313" key="4">
    <source>
        <dbReference type="Proteomes" id="UP000481153"/>
    </source>
</evidence>
<feature type="coiled-coil region" evidence="1">
    <location>
        <begin position="340"/>
        <end position="367"/>
    </location>
</feature>
<dbReference type="AlphaFoldDB" id="A0A6G0XC48"/>
<evidence type="ECO:0000256" key="1">
    <source>
        <dbReference type="SAM" id="Coils"/>
    </source>
</evidence>
<proteinExistence type="predicted"/>
<gene>
    <name evidence="3" type="ORF">Ae201684_006691</name>
</gene>
<sequence length="632" mass="71502">MDEDELVRSRQELSTFTNVMAPMVQSTLARVAAKLPPPTRPNSASVVRFSKKNKPLTTAPTAVSPSRKANDEISPPQPIVRPKTAAVRLFRSNQVSPIVDIQSTKVKAQARVARPKTASIVTSPRTPKREMPLEHDTNLQRAKLLANKQLRPKSAIVQATSLPATISSAKKRPRPPSAWTLMQNHAQATYAPLSPSGEVDRVSIDLTRKEIGHQREVTAAVHKRFNDMKHQCQTKQAELAHMRRQLATLTQESTATTAEANTFAGLTARAHALQAQIAKDKDQTTKCRHYKRILEHMLERTKLDSAAVVARTKTLHNKSSVVEREWMALDSRKYHYDNVVAHAAKQLEELRTTRDAARDEHAVLLESLRSEVHQSQELNRRRVEADRKRRNLVMTFRSPGEKSQPKLSRTNTQVLLQREADLTTREGDYDRLVAATHETDLRALVRRFLDYRRDVDVLKQLQTDGLSLRETLEAEHDRISAELHDLRACGTDRILETQHKVQGVLEDELWMNQASEERAFAAKSYHQDIVTGAELSLSLDFLHLMLVLALHQGLLSIIEWLECVAESRVTKEPLESLPQTCIQLYQAHLATVEELPTEALQEVFEQLPVTLWKKSLERVVLDDIVDVSRPSV</sequence>
<reference evidence="3 4" key="1">
    <citation type="submission" date="2019-07" db="EMBL/GenBank/DDBJ databases">
        <title>Genomics analysis of Aphanomyces spp. identifies a new class of oomycete effector associated with host adaptation.</title>
        <authorList>
            <person name="Gaulin E."/>
        </authorList>
    </citation>
    <scope>NUCLEOTIDE SEQUENCE [LARGE SCALE GENOMIC DNA]</scope>
    <source>
        <strain evidence="3 4">ATCC 201684</strain>
    </source>
</reference>
<feature type="region of interest" description="Disordered" evidence="2">
    <location>
        <begin position="54"/>
        <end position="78"/>
    </location>
</feature>
<keyword evidence="4" id="KW-1185">Reference proteome</keyword>
<protein>
    <submittedName>
        <fullName evidence="3">Uncharacterized protein</fullName>
    </submittedName>
</protein>
<evidence type="ECO:0000313" key="3">
    <source>
        <dbReference type="EMBL" id="KAF0737535.1"/>
    </source>
</evidence>
<dbReference type="EMBL" id="VJMJ01000084">
    <property type="protein sequence ID" value="KAF0737535.1"/>
    <property type="molecule type" value="Genomic_DNA"/>
</dbReference>
<accession>A0A6G0XC48</accession>
<dbReference type="Proteomes" id="UP000481153">
    <property type="component" value="Unassembled WGS sequence"/>
</dbReference>